<evidence type="ECO:0000313" key="6">
    <source>
        <dbReference type="Proteomes" id="UP000214666"/>
    </source>
</evidence>
<feature type="binding site" evidence="4">
    <location>
        <position position="14"/>
    </location>
    <ligand>
        <name>Mg(2+)</name>
        <dbReference type="ChEBI" id="CHEBI:18420"/>
    </ligand>
</feature>
<dbReference type="Pfam" id="PF13344">
    <property type="entry name" value="Hydrolase_6"/>
    <property type="match status" value="1"/>
</dbReference>
<dbReference type="Gene3D" id="3.40.50.1000">
    <property type="entry name" value="HAD superfamily/HAD-like"/>
    <property type="match status" value="2"/>
</dbReference>
<comment type="cofactor">
    <cofactor evidence="4">
        <name>Mg(2+)</name>
        <dbReference type="ChEBI" id="CHEBI:18420"/>
    </cofactor>
    <text evidence="4">Divalent metal ions. Mg(2+) is the most effective.</text>
</comment>
<organism evidence="5 6">
    <name type="scientific">Paenibacillus kribbensis</name>
    <dbReference type="NCBI Taxonomy" id="172713"/>
    <lineage>
        <taxon>Bacteria</taxon>
        <taxon>Bacillati</taxon>
        <taxon>Bacillota</taxon>
        <taxon>Bacilli</taxon>
        <taxon>Bacillales</taxon>
        <taxon>Paenibacillaceae</taxon>
        <taxon>Paenibacillus</taxon>
    </lineage>
</organism>
<dbReference type="InterPro" id="IPR036412">
    <property type="entry name" value="HAD-like_sf"/>
</dbReference>
<dbReference type="InterPro" id="IPR023214">
    <property type="entry name" value="HAD_sf"/>
</dbReference>
<dbReference type="PIRSF" id="PIRSF000915">
    <property type="entry name" value="PGP-type_phosphatase"/>
    <property type="match status" value="1"/>
</dbReference>
<evidence type="ECO:0000256" key="1">
    <source>
        <dbReference type="PIRNR" id="PIRNR000915"/>
    </source>
</evidence>
<dbReference type="GO" id="GO:0016791">
    <property type="term" value="F:phosphatase activity"/>
    <property type="evidence" value="ECO:0007669"/>
    <property type="project" value="TreeGrafter"/>
</dbReference>
<comment type="function">
    <text evidence="1">Catalyzes the dephosphorylation of 2-6 carbon acid sugars in vitro.</text>
</comment>
<dbReference type="OrthoDB" id="9810449at2"/>
<dbReference type="STRING" id="172713.GCA_001705305_03036"/>
<feature type="binding site" evidence="4">
    <location>
        <position position="211"/>
    </location>
    <ligand>
        <name>Mg(2+)</name>
        <dbReference type="ChEBI" id="CHEBI:18420"/>
    </ligand>
</feature>
<feature type="active site" description="Proton donor" evidence="2">
    <location>
        <position position="14"/>
    </location>
</feature>
<evidence type="ECO:0000256" key="2">
    <source>
        <dbReference type="PIRSR" id="PIRSR000915-1"/>
    </source>
</evidence>
<dbReference type="Proteomes" id="UP000214666">
    <property type="component" value="Chromosome"/>
</dbReference>
<evidence type="ECO:0000256" key="3">
    <source>
        <dbReference type="PIRSR" id="PIRSR000915-2"/>
    </source>
</evidence>
<comment type="similarity">
    <text evidence="1">Belongs to the HAD-like hydrolase superfamily. NagD family.</text>
</comment>
<dbReference type="PANTHER" id="PTHR19288:SF46">
    <property type="entry name" value="HALOACID DEHALOGENASE-LIKE HYDROLASE DOMAIN-CONTAINING PROTEIN 2"/>
    <property type="match status" value="1"/>
</dbReference>
<accession>A0A222WHA8</accession>
<gene>
    <name evidence="5" type="ORF">B4V02_00560</name>
</gene>
<keyword evidence="1 4" id="KW-0460">Magnesium</keyword>
<dbReference type="Pfam" id="PF13242">
    <property type="entry name" value="Hydrolase_like"/>
    <property type="match status" value="1"/>
</dbReference>
<sequence length="261" mass="28861">MDPSRYEAYFFDLDGTIYTGSELLPGVNEVISRLIQLGKKVMYLTNTTVYTRKECRDRLKAMGLEPSIDDILTAGYVSGMYLKEQQEDVRAFVIGERALEQELDVLDIILTDNPMEATHLVVGLDREFSYAKMTAGMNAVRNGAKFIVANPDPFCPVPGGIIPDSWPIAKAIEAASTLDIQVMTGKPSTYYIDRALQLSGLDAGRCLMIGDRLETDMMMGVNSAVHTALVLTGVTESEGLLRSDIVPNYVFSTLEDLLKWL</sequence>
<feature type="binding site" evidence="3">
    <location>
        <position position="186"/>
    </location>
    <ligand>
        <name>substrate</name>
    </ligand>
</feature>
<dbReference type="EC" id="3.1.3.-" evidence="1"/>
<keyword evidence="1 4" id="KW-0479">Metal-binding</keyword>
<dbReference type="PANTHER" id="PTHR19288">
    <property type="entry name" value="4-NITROPHENYLPHOSPHATASE-RELATED"/>
    <property type="match status" value="1"/>
</dbReference>
<dbReference type="KEGG" id="pkb:B4V02_00560"/>
<dbReference type="InterPro" id="IPR006357">
    <property type="entry name" value="HAD-SF_hydro_IIA"/>
</dbReference>
<dbReference type="GO" id="GO:0046872">
    <property type="term" value="F:metal ion binding"/>
    <property type="evidence" value="ECO:0007669"/>
    <property type="project" value="UniProtKB-KW"/>
</dbReference>
<dbReference type="AlphaFoldDB" id="A0A222WHA8"/>
<evidence type="ECO:0000313" key="5">
    <source>
        <dbReference type="EMBL" id="ASR45303.1"/>
    </source>
</evidence>
<dbReference type="SUPFAM" id="SSF56784">
    <property type="entry name" value="HAD-like"/>
    <property type="match status" value="1"/>
</dbReference>
<dbReference type="EMBL" id="CP020028">
    <property type="protein sequence ID" value="ASR45303.1"/>
    <property type="molecule type" value="Genomic_DNA"/>
</dbReference>
<dbReference type="GO" id="GO:0005737">
    <property type="term" value="C:cytoplasm"/>
    <property type="evidence" value="ECO:0007669"/>
    <property type="project" value="TreeGrafter"/>
</dbReference>
<reference evidence="5 6" key="1">
    <citation type="submission" date="2017-03" db="EMBL/GenBank/DDBJ databases">
        <title>Complete genome sequence of Paenibacillus Kribbensis producing bioflocculants.</title>
        <authorList>
            <person name="Lee H.-G."/>
            <person name="Oh H.-M."/>
        </authorList>
    </citation>
    <scope>NUCLEOTIDE SEQUENCE [LARGE SCALE GENOMIC DNA]</scope>
    <source>
        <strain evidence="5 6">AM49</strain>
    </source>
</reference>
<keyword evidence="6" id="KW-1185">Reference proteome</keyword>
<dbReference type="RefSeq" id="WP_094153379.1">
    <property type="nucleotide sequence ID" value="NZ_CP020028.1"/>
</dbReference>
<feature type="active site" description="Nucleophile" evidence="2">
    <location>
        <position position="12"/>
    </location>
</feature>
<name>A0A222WHA8_9BACL</name>
<dbReference type="NCBIfam" id="TIGR01460">
    <property type="entry name" value="HAD-SF-IIA"/>
    <property type="match status" value="1"/>
</dbReference>
<evidence type="ECO:0000256" key="4">
    <source>
        <dbReference type="PIRSR" id="PIRSR000915-3"/>
    </source>
</evidence>
<feature type="binding site" evidence="4">
    <location>
        <position position="12"/>
    </location>
    <ligand>
        <name>Mg(2+)</name>
        <dbReference type="ChEBI" id="CHEBI:18420"/>
    </ligand>
</feature>
<proteinExistence type="inferred from homology"/>
<protein>
    <recommendedName>
        <fullName evidence="1">Acid sugar phosphatase</fullName>
        <ecNumber evidence="1">3.1.3.-</ecNumber>
    </recommendedName>
</protein>